<name>A0A5N5H6T7_9ROSA</name>
<gene>
    <name evidence="1" type="ORF">D8674_037669</name>
</gene>
<comment type="caution">
    <text evidence="1">The sequence shown here is derived from an EMBL/GenBank/DDBJ whole genome shotgun (WGS) entry which is preliminary data.</text>
</comment>
<reference evidence="1 2" key="2">
    <citation type="submission" date="2019-11" db="EMBL/GenBank/DDBJ databases">
        <title>A de novo genome assembly of a pear dwarfing rootstock.</title>
        <authorList>
            <person name="Wang F."/>
            <person name="Wang J."/>
            <person name="Li S."/>
            <person name="Zhang Y."/>
            <person name="Fang M."/>
            <person name="Ma L."/>
            <person name="Zhao Y."/>
            <person name="Jiang S."/>
        </authorList>
    </citation>
    <scope>NUCLEOTIDE SEQUENCE [LARGE SCALE GENOMIC DNA]</scope>
    <source>
        <strain evidence="1">S2</strain>
        <tissue evidence="1">Leaf</tissue>
    </source>
</reference>
<dbReference type="GO" id="GO:0003723">
    <property type="term" value="F:RNA binding"/>
    <property type="evidence" value="ECO:0007669"/>
    <property type="project" value="InterPro"/>
</dbReference>
<dbReference type="GO" id="GO:0009451">
    <property type="term" value="P:RNA modification"/>
    <property type="evidence" value="ECO:0007669"/>
    <property type="project" value="InterPro"/>
</dbReference>
<accession>A0A5N5H6T7</accession>
<dbReference type="PANTHER" id="PTHR47926:SF347">
    <property type="entry name" value="PENTATRICOPEPTIDE REPEAT-CONTAINING PROTEIN"/>
    <property type="match status" value="1"/>
</dbReference>
<reference evidence="1 2" key="1">
    <citation type="submission" date="2019-09" db="EMBL/GenBank/DDBJ databases">
        <authorList>
            <person name="Ou C."/>
        </authorList>
    </citation>
    <scope>NUCLEOTIDE SEQUENCE [LARGE SCALE GENOMIC DNA]</scope>
    <source>
        <strain evidence="1">S2</strain>
        <tissue evidence="1">Leaf</tissue>
    </source>
</reference>
<evidence type="ECO:0000313" key="2">
    <source>
        <dbReference type="Proteomes" id="UP000327157"/>
    </source>
</evidence>
<protein>
    <submittedName>
        <fullName evidence="1">Pentatricopeptide repeat-containing protein</fullName>
    </submittedName>
</protein>
<evidence type="ECO:0000313" key="1">
    <source>
        <dbReference type="EMBL" id="KAB2621090.1"/>
    </source>
</evidence>
<dbReference type="OrthoDB" id="185373at2759"/>
<sequence>MNAYDFYLKKFTKSVSQPPSGEDVRMNIGSNELPCKPISFSTSCNQDRAAVNKLMIFYSDPSLGNFDYVEKVFRFIRDPCLSSFRSAVELFRRLKEEGLCPYNFTYPFVLKPLDAWERFGKVFDEIPERNRLWWNLKRYDFEVSSKTLELDKEIHEYVRSELGFTTRTGNVVVEYIGIKPDDFTFIVVLTDCVHTGLVDEGCEFFNSNRKIYEIERG</sequence>
<dbReference type="EMBL" id="SMOL01000243">
    <property type="protein sequence ID" value="KAB2621090.1"/>
    <property type="molecule type" value="Genomic_DNA"/>
</dbReference>
<dbReference type="Proteomes" id="UP000327157">
    <property type="component" value="Unassembled WGS sequence"/>
</dbReference>
<dbReference type="AlphaFoldDB" id="A0A5N5H6T7"/>
<dbReference type="PANTHER" id="PTHR47926">
    <property type="entry name" value="PENTATRICOPEPTIDE REPEAT-CONTAINING PROTEIN"/>
    <property type="match status" value="1"/>
</dbReference>
<dbReference type="InterPro" id="IPR046960">
    <property type="entry name" value="PPR_At4g14850-like_plant"/>
</dbReference>
<keyword evidence="2" id="KW-1185">Reference proteome</keyword>
<organism evidence="1 2">
    <name type="scientific">Pyrus ussuriensis x Pyrus communis</name>
    <dbReference type="NCBI Taxonomy" id="2448454"/>
    <lineage>
        <taxon>Eukaryota</taxon>
        <taxon>Viridiplantae</taxon>
        <taxon>Streptophyta</taxon>
        <taxon>Embryophyta</taxon>
        <taxon>Tracheophyta</taxon>
        <taxon>Spermatophyta</taxon>
        <taxon>Magnoliopsida</taxon>
        <taxon>eudicotyledons</taxon>
        <taxon>Gunneridae</taxon>
        <taxon>Pentapetalae</taxon>
        <taxon>rosids</taxon>
        <taxon>fabids</taxon>
        <taxon>Rosales</taxon>
        <taxon>Rosaceae</taxon>
        <taxon>Amygdaloideae</taxon>
        <taxon>Maleae</taxon>
        <taxon>Pyrus</taxon>
    </lineage>
</organism>
<proteinExistence type="predicted"/>